<protein>
    <submittedName>
        <fullName evidence="2">Uncharacterized protein</fullName>
    </submittedName>
</protein>
<gene>
    <name evidence="2" type="ORF">LCGC14_2356740</name>
</gene>
<accession>A0A0F9C7I8</accession>
<evidence type="ECO:0000256" key="1">
    <source>
        <dbReference type="SAM" id="MobiDB-lite"/>
    </source>
</evidence>
<comment type="caution">
    <text evidence="2">The sequence shown here is derived from an EMBL/GenBank/DDBJ whole genome shotgun (WGS) entry which is preliminary data.</text>
</comment>
<name>A0A0F9C7I8_9ZZZZ</name>
<proteinExistence type="predicted"/>
<sequence>MPVRVRANPPGEFIRDHLVAAGGMDYPQSIHRAYKAYLRDRGLDGASRASMSKYIWLANQLGLVAFDHAEPSEYWNAVEDGVEVPPEYVRESRPHAPSPRHYYRILDPGDPRWIRLEASYRESIGLEVRPMAPRPPVRPPAPPPAKPPPKVKRPKVEKPPKVPKKPPAKPPRPTPAERVAPYEERVGVIIATLEELETSPSLEAVEDIENRLLDLGEDVVGAMAKARGTERTLLGNINSRLRSALEEMGLLRSSVERVLAAAEPAQRTRAEAALRAAIRVFRENLAAGE</sequence>
<evidence type="ECO:0000313" key="2">
    <source>
        <dbReference type="EMBL" id="KKL45333.1"/>
    </source>
</evidence>
<feature type="region of interest" description="Disordered" evidence="1">
    <location>
        <begin position="130"/>
        <end position="179"/>
    </location>
</feature>
<reference evidence="2" key="1">
    <citation type="journal article" date="2015" name="Nature">
        <title>Complex archaea that bridge the gap between prokaryotes and eukaryotes.</title>
        <authorList>
            <person name="Spang A."/>
            <person name="Saw J.H."/>
            <person name="Jorgensen S.L."/>
            <person name="Zaremba-Niedzwiedzka K."/>
            <person name="Martijn J."/>
            <person name="Lind A.E."/>
            <person name="van Eijk R."/>
            <person name="Schleper C."/>
            <person name="Guy L."/>
            <person name="Ettema T.J."/>
        </authorList>
    </citation>
    <scope>NUCLEOTIDE SEQUENCE</scope>
</reference>
<dbReference type="EMBL" id="LAZR01034427">
    <property type="protein sequence ID" value="KKL45333.1"/>
    <property type="molecule type" value="Genomic_DNA"/>
</dbReference>
<dbReference type="AlphaFoldDB" id="A0A0F9C7I8"/>
<organism evidence="2">
    <name type="scientific">marine sediment metagenome</name>
    <dbReference type="NCBI Taxonomy" id="412755"/>
    <lineage>
        <taxon>unclassified sequences</taxon>
        <taxon>metagenomes</taxon>
        <taxon>ecological metagenomes</taxon>
    </lineage>
</organism>
<feature type="compositionally biased region" description="Pro residues" evidence="1">
    <location>
        <begin position="132"/>
        <end position="148"/>
    </location>
</feature>